<reference evidence="1 2" key="1">
    <citation type="submission" date="2020-06" db="EMBL/GenBank/DDBJ databases">
        <authorList>
            <person name="Isaeva M.P."/>
            <person name="Chernysheva N.Y."/>
        </authorList>
    </citation>
    <scope>NUCLEOTIDE SEQUENCE [LARGE SCALE GENOMIC DNA]</scope>
    <source>
        <strain evidence="1 2">KMM 6746</strain>
    </source>
</reference>
<comment type="caution">
    <text evidence="1">The sequence shown here is derived from an EMBL/GenBank/DDBJ whole genome shotgun (WGS) entry which is preliminary data.</text>
</comment>
<keyword evidence="2" id="KW-1185">Reference proteome</keyword>
<feature type="non-terminal residue" evidence="1">
    <location>
        <position position="85"/>
    </location>
</feature>
<dbReference type="EMBL" id="JACATN010000035">
    <property type="protein sequence ID" value="MBT2163673.1"/>
    <property type="molecule type" value="Genomic_DNA"/>
</dbReference>
<protein>
    <submittedName>
        <fullName evidence="1">Sulfatase</fullName>
    </submittedName>
</protein>
<proteinExistence type="predicted"/>
<feature type="non-terminal residue" evidence="1">
    <location>
        <position position="1"/>
    </location>
</feature>
<name>A0ABS5WK31_9FLAO</name>
<evidence type="ECO:0000313" key="1">
    <source>
        <dbReference type="EMBL" id="MBT2163673.1"/>
    </source>
</evidence>
<organism evidence="1 2">
    <name type="scientific">Zobellia barbeyronii</name>
    <dbReference type="NCBI Taxonomy" id="2748009"/>
    <lineage>
        <taxon>Bacteria</taxon>
        <taxon>Pseudomonadati</taxon>
        <taxon>Bacteroidota</taxon>
        <taxon>Flavobacteriia</taxon>
        <taxon>Flavobacteriales</taxon>
        <taxon>Flavobacteriaceae</taxon>
        <taxon>Zobellia</taxon>
    </lineage>
</organism>
<reference evidence="2" key="2">
    <citation type="submission" date="2023-07" db="EMBL/GenBank/DDBJ databases">
        <title>Zobellia barbeyronii sp. nov., a new marine flavobacterium, isolated from green and red algae.</title>
        <authorList>
            <person name="Nedashkovskaya O.I."/>
            <person name="Otstavnykh N."/>
            <person name="Zhukova N."/>
            <person name="Guzev K."/>
            <person name="Chausova V."/>
            <person name="Tekutyeva L."/>
            <person name="Mikhailov V."/>
            <person name="Isaeva M."/>
        </authorList>
    </citation>
    <scope>NUCLEOTIDE SEQUENCE [LARGE SCALE GENOMIC DNA]</scope>
    <source>
        <strain evidence="2">KMM 6746</strain>
    </source>
</reference>
<evidence type="ECO:0000313" key="2">
    <source>
        <dbReference type="Proteomes" id="UP000740413"/>
    </source>
</evidence>
<gene>
    <name evidence="1" type="ORF">HW347_20570</name>
</gene>
<accession>A0ABS5WK31</accession>
<sequence length="85" mass="9743">KSGQIDPKRDRVFTALERHTYCRPGGAPYPIRTIRKGDWLYMINFEPDRWPSGNPDFASPHQGFYGDIDAGPSREYLIVNKDEAS</sequence>
<dbReference type="Proteomes" id="UP000740413">
    <property type="component" value="Unassembled WGS sequence"/>
</dbReference>